<comment type="caution">
    <text evidence="1">The sequence shown here is derived from an EMBL/GenBank/DDBJ whole genome shotgun (WGS) entry which is preliminary data.</text>
</comment>
<name>A0A8S1SQH5_PAROT</name>
<keyword evidence="2" id="KW-1185">Reference proteome</keyword>
<dbReference type="Proteomes" id="UP000683925">
    <property type="component" value="Unassembled WGS sequence"/>
</dbReference>
<sequence length="76" mass="9040">MKCSFSKFSKELVFENKQGTRLIFSKNIPEKNMLKKAKDPDQFLQIEKRLQLLFDQYKTEKVLQQDLSILQQSSKL</sequence>
<proteinExistence type="predicted"/>
<dbReference type="AlphaFoldDB" id="A0A8S1SQH5"/>
<gene>
    <name evidence="1" type="ORF">POCTA_138.1.T0130044</name>
</gene>
<organism evidence="1 2">
    <name type="scientific">Paramecium octaurelia</name>
    <dbReference type="NCBI Taxonomy" id="43137"/>
    <lineage>
        <taxon>Eukaryota</taxon>
        <taxon>Sar</taxon>
        <taxon>Alveolata</taxon>
        <taxon>Ciliophora</taxon>
        <taxon>Intramacronucleata</taxon>
        <taxon>Oligohymenophorea</taxon>
        <taxon>Peniculida</taxon>
        <taxon>Parameciidae</taxon>
        <taxon>Paramecium</taxon>
    </lineage>
</organism>
<reference evidence="1" key="1">
    <citation type="submission" date="2021-01" db="EMBL/GenBank/DDBJ databases">
        <authorList>
            <consortium name="Genoscope - CEA"/>
            <person name="William W."/>
        </authorList>
    </citation>
    <scope>NUCLEOTIDE SEQUENCE</scope>
</reference>
<dbReference type="EMBL" id="CAJJDP010000012">
    <property type="protein sequence ID" value="CAD8141609.1"/>
    <property type="molecule type" value="Genomic_DNA"/>
</dbReference>
<protein>
    <submittedName>
        <fullName evidence="1">Uncharacterized protein</fullName>
    </submittedName>
</protein>
<evidence type="ECO:0000313" key="1">
    <source>
        <dbReference type="EMBL" id="CAD8141609.1"/>
    </source>
</evidence>
<evidence type="ECO:0000313" key="2">
    <source>
        <dbReference type="Proteomes" id="UP000683925"/>
    </source>
</evidence>
<accession>A0A8S1SQH5</accession>